<dbReference type="Pfam" id="PF02049">
    <property type="entry name" value="FliE"/>
    <property type="match status" value="1"/>
</dbReference>
<gene>
    <name evidence="4 5" type="primary">fliE</name>
    <name evidence="5" type="ORF">LNKW23_28390</name>
</gene>
<evidence type="ECO:0000313" key="5">
    <source>
        <dbReference type="EMBL" id="GMG83626.1"/>
    </source>
</evidence>
<dbReference type="InterPro" id="IPR001624">
    <property type="entry name" value="FliE"/>
</dbReference>
<keyword evidence="3 4" id="KW-0975">Bacterial flagellum</keyword>
<protein>
    <recommendedName>
        <fullName evidence="4">Flagellar hook-basal body complex protein FliE</fullName>
    </recommendedName>
</protein>
<dbReference type="PANTHER" id="PTHR34653">
    <property type="match status" value="1"/>
</dbReference>
<evidence type="ECO:0000313" key="6">
    <source>
        <dbReference type="Proteomes" id="UP001239909"/>
    </source>
</evidence>
<dbReference type="PANTHER" id="PTHR34653:SF1">
    <property type="entry name" value="FLAGELLAR HOOK-BASAL BODY COMPLEX PROTEIN FLIE"/>
    <property type="match status" value="1"/>
</dbReference>
<comment type="similarity">
    <text evidence="2 4">Belongs to the FliE family.</text>
</comment>
<proteinExistence type="inferred from homology"/>
<keyword evidence="5" id="KW-0282">Flagellum</keyword>
<organism evidence="5 6">
    <name type="scientific">Paralimibaculum aggregatum</name>
    <dbReference type="NCBI Taxonomy" id="3036245"/>
    <lineage>
        <taxon>Bacteria</taxon>
        <taxon>Pseudomonadati</taxon>
        <taxon>Pseudomonadota</taxon>
        <taxon>Alphaproteobacteria</taxon>
        <taxon>Rhodobacterales</taxon>
        <taxon>Paracoccaceae</taxon>
        <taxon>Paralimibaculum</taxon>
    </lineage>
</organism>
<keyword evidence="6" id="KW-1185">Reference proteome</keyword>
<dbReference type="Proteomes" id="UP001239909">
    <property type="component" value="Unassembled WGS sequence"/>
</dbReference>
<dbReference type="HAMAP" id="MF_00724">
    <property type="entry name" value="FliE"/>
    <property type="match status" value="1"/>
</dbReference>
<dbReference type="RefSeq" id="WP_285672420.1">
    <property type="nucleotide sequence ID" value="NZ_BSYI01000022.1"/>
</dbReference>
<sequence>MDIETSFATRLYDSARKLGADAAPPAEPGATVAETGFAETLARAAQEITETLQRGEQVADAAISGRGDVQSVVEALTATELALQTAVTVRDRVVEAYQEVLRMPV</sequence>
<dbReference type="EMBL" id="BSYI01000022">
    <property type="protein sequence ID" value="GMG83626.1"/>
    <property type="molecule type" value="Genomic_DNA"/>
</dbReference>
<name>A0ABQ6LK46_9RHOB</name>
<evidence type="ECO:0000256" key="4">
    <source>
        <dbReference type="HAMAP-Rule" id="MF_00724"/>
    </source>
</evidence>
<comment type="subcellular location">
    <subcellularLocation>
        <location evidence="1 4">Bacterial flagellum basal body</location>
    </subcellularLocation>
</comment>
<keyword evidence="5" id="KW-0969">Cilium</keyword>
<reference evidence="5 6" key="1">
    <citation type="submission" date="2023-04" db="EMBL/GenBank/DDBJ databases">
        <title>Marinoamorphus aggregata gen. nov., sp. Nov., isolate from tissue of brittle star Ophioplocus japonicus.</title>
        <authorList>
            <person name="Kawano K."/>
            <person name="Sawayama S."/>
            <person name="Nakagawa S."/>
        </authorList>
    </citation>
    <scope>NUCLEOTIDE SEQUENCE [LARGE SCALE GENOMIC DNA]</scope>
    <source>
        <strain evidence="5 6">NKW23</strain>
    </source>
</reference>
<evidence type="ECO:0000256" key="3">
    <source>
        <dbReference type="ARBA" id="ARBA00023143"/>
    </source>
</evidence>
<evidence type="ECO:0000256" key="2">
    <source>
        <dbReference type="ARBA" id="ARBA00009272"/>
    </source>
</evidence>
<evidence type="ECO:0000256" key="1">
    <source>
        <dbReference type="ARBA" id="ARBA00004117"/>
    </source>
</evidence>
<accession>A0ABQ6LK46</accession>
<keyword evidence="5" id="KW-0966">Cell projection</keyword>
<dbReference type="PRINTS" id="PR01006">
    <property type="entry name" value="FLGHOOKFLIE"/>
</dbReference>
<comment type="caution">
    <text evidence="5">The sequence shown here is derived from an EMBL/GenBank/DDBJ whole genome shotgun (WGS) entry which is preliminary data.</text>
</comment>